<accession>A0A7R9QK81</accession>
<dbReference type="PROSITE" id="PS00624">
    <property type="entry name" value="GMC_OXRED_2"/>
    <property type="match status" value="1"/>
</dbReference>
<evidence type="ECO:0000313" key="5">
    <source>
        <dbReference type="Proteomes" id="UP000728032"/>
    </source>
</evidence>
<dbReference type="SUPFAM" id="SSF54373">
    <property type="entry name" value="FAD-linked reductases, C-terminal domain"/>
    <property type="match status" value="1"/>
</dbReference>
<gene>
    <name evidence="4" type="ORF">ONB1V03_LOCUS6175</name>
</gene>
<dbReference type="PIRSF" id="PIRSF000137">
    <property type="entry name" value="Alcohol_oxidase"/>
    <property type="match status" value="1"/>
</dbReference>
<dbReference type="Proteomes" id="UP000728032">
    <property type="component" value="Unassembled WGS sequence"/>
</dbReference>
<organism evidence="4">
    <name type="scientific">Oppiella nova</name>
    <dbReference type="NCBI Taxonomy" id="334625"/>
    <lineage>
        <taxon>Eukaryota</taxon>
        <taxon>Metazoa</taxon>
        <taxon>Ecdysozoa</taxon>
        <taxon>Arthropoda</taxon>
        <taxon>Chelicerata</taxon>
        <taxon>Arachnida</taxon>
        <taxon>Acari</taxon>
        <taxon>Acariformes</taxon>
        <taxon>Sarcoptiformes</taxon>
        <taxon>Oribatida</taxon>
        <taxon>Brachypylina</taxon>
        <taxon>Oppioidea</taxon>
        <taxon>Oppiidae</taxon>
        <taxon>Oppiella</taxon>
    </lineage>
</organism>
<feature type="non-terminal residue" evidence="4">
    <location>
        <position position="1"/>
    </location>
</feature>
<dbReference type="GO" id="GO:0050660">
    <property type="term" value="F:flavin adenine dinucleotide binding"/>
    <property type="evidence" value="ECO:0007669"/>
    <property type="project" value="InterPro"/>
</dbReference>
<dbReference type="InterPro" id="IPR036188">
    <property type="entry name" value="FAD/NAD-bd_sf"/>
</dbReference>
<dbReference type="InterPro" id="IPR007867">
    <property type="entry name" value="GMC_OxRtase_C"/>
</dbReference>
<dbReference type="OrthoDB" id="6480999at2759"/>
<keyword evidence="2" id="KW-0285">Flavoprotein</keyword>
<dbReference type="Gene3D" id="3.30.560.10">
    <property type="entry name" value="Glucose Oxidase, domain 3"/>
    <property type="match status" value="1"/>
</dbReference>
<dbReference type="AlphaFoldDB" id="A0A7R9QK81"/>
<comment type="similarity">
    <text evidence="1">Belongs to the GMC oxidoreductase family.</text>
</comment>
<dbReference type="EMBL" id="OC917519">
    <property type="protein sequence ID" value="CAD7647302.1"/>
    <property type="molecule type" value="Genomic_DNA"/>
</dbReference>
<dbReference type="InterPro" id="IPR000172">
    <property type="entry name" value="GMC_OxRdtase_N"/>
</dbReference>
<evidence type="ECO:0000256" key="2">
    <source>
        <dbReference type="PIRSR" id="PIRSR000137-2"/>
    </source>
</evidence>
<dbReference type="PANTHER" id="PTHR11552:SF227">
    <property type="entry name" value="GLUCOSE DEHYDROGENASE [FAD, QUINONE]-LIKE PROTEIN"/>
    <property type="match status" value="1"/>
</dbReference>
<dbReference type="GO" id="GO:0016614">
    <property type="term" value="F:oxidoreductase activity, acting on CH-OH group of donors"/>
    <property type="evidence" value="ECO:0007669"/>
    <property type="project" value="InterPro"/>
</dbReference>
<dbReference type="InterPro" id="IPR012132">
    <property type="entry name" value="GMC_OxRdtase"/>
</dbReference>
<sequence length="586" mass="65707">QLLHNEAANRTQWNNTYDYIIIGSGSSGSIVAARLTEDPNTNVLLLEAGGPQTDITDMLANAWIGMVGENDWGYMTTPQQRAGFAFVNRRILYPRGRVLGGSSVTNYAIYNRGNRRDYDNWANRYGATGWSYNDVLPYFLRMENQTNPMYAANSAYHSTSGQMPIASAPNPDPILLRYMEAWGREGWPTIDFNGATQRGTTLIQQAASPTNWTRASTSSSFIEPLIRNRNNIHVVCRALVTRVLLQNTNGLAATGVEFVRNGQTYQVSARREVILSAGSTNTPQILMLSGIGPRQHLQDMGIPVQMDLPVGNNLMDHILIPIDYLVQNQSDIQWSRNLDSIMTVQNLYEYYVNANGPLTQLPTVLTYHSSRFNDNPDWPDGIRATLTSQIGANISSILADYGQNVDEWADYWNGLAGDQRHFWIFYAVYRPRSRGTLRLASTNPMDAPLIDPNYFHENYDLGVVVDTMSTGMRMTEQPFFRQFARIYNKTIPGCQMCDSGPYYECYSYLACVAQTITATSYHPVGTCRMGNATDPDAVVDNQLRVRGVRNLRVIDASIMPKIINANTNACSMMIGERGSDWVRFGR</sequence>
<feature type="domain" description="Glucose-methanol-choline oxidoreductase N-terminal" evidence="3">
    <location>
        <begin position="278"/>
        <end position="292"/>
    </location>
</feature>
<evidence type="ECO:0000259" key="3">
    <source>
        <dbReference type="PROSITE" id="PS00624"/>
    </source>
</evidence>
<feature type="binding site" evidence="2">
    <location>
        <position position="98"/>
    </location>
    <ligand>
        <name>FAD</name>
        <dbReference type="ChEBI" id="CHEBI:57692"/>
    </ligand>
</feature>
<proteinExistence type="inferred from homology"/>
<keyword evidence="5" id="KW-1185">Reference proteome</keyword>
<protein>
    <recommendedName>
        <fullName evidence="3">Glucose-methanol-choline oxidoreductase N-terminal domain-containing protein</fullName>
    </recommendedName>
</protein>
<name>A0A7R9QK81_9ACAR</name>
<feature type="binding site" evidence="2">
    <location>
        <position position="240"/>
    </location>
    <ligand>
        <name>FAD</name>
        <dbReference type="ChEBI" id="CHEBI:57692"/>
    </ligand>
</feature>
<dbReference type="Gene3D" id="3.50.50.60">
    <property type="entry name" value="FAD/NAD(P)-binding domain"/>
    <property type="match status" value="1"/>
</dbReference>
<evidence type="ECO:0000256" key="1">
    <source>
        <dbReference type="ARBA" id="ARBA00010790"/>
    </source>
</evidence>
<evidence type="ECO:0000313" key="4">
    <source>
        <dbReference type="EMBL" id="CAD7647302.1"/>
    </source>
</evidence>
<dbReference type="Pfam" id="PF00732">
    <property type="entry name" value="GMC_oxred_N"/>
    <property type="match status" value="1"/>
</dbReference>
<dbReference type="EMBL" id="CAJPVJ010002694">
    <property type="protein sequence ID" value="CAG2166660.1"/>
    <property type="molecule type" value="Genomic_DNA"/>
</dbReference>
<dbReference type="Pfam" id="PF05199">
    <property type="entry name" value="GMC_oxred_C"/>
    <property type="match status" value="1"/>
</dbReference>
<keyword evidence="2" id="KW-0274">FAD</keyword>
<dbReference type="PANTHER" id="PTHR11552">
    <property type="entry name" value="GLUCOSE-METHANOL-CHOLINE GMC OXIDOREDUCTASE"/>
    <property type="match status" value="1"/>
</dbReference>
<reference evidence="4" key="1">
    <citation type="submission" date="2020-11" db="EMBL/GenBank/DDBJ databases">
        <authorList>
            <person name="Tran Van P."/>
        </authorList>
    </citation>
    <scope>NUCLEOTIDE SEQUENCE</scope>
</reference>
<feature type="non-terminal residue" evidence="4">
    <location>
        <position position="586"/>
    </location>
</feature>
<comment type="cofactor">
    <cofactor evidence="2">
        <name>FAD</name>
        <dbReference type="ChEBI" id="CHEBI:57692"/>
    </cofactor>
</comment>
<dbReference type="SUPFAM" id="SSF51905">
    <property type="entry name" value="FAD/NAD(P)-binding domain"/>
    <property type="match status" value="1"/>
</dbReference>